<gene>
    <name evidence="1" type="ORF">OM33_02815</name>
</gene>
<protein>
    <submittedName>
        <fullName evidence="1">Uncharacterized protein</fullName>
    </submittedName>
</protein>
<dbReference type="Proteomes" id="UP000030341">
    <property type="component" value="Chromosome 1"/>
</dbReference>
<dbReference type="eggNOG" id="ENOG5032T9J">
    <property type="taxonomic scope" value="Bacteria"/>
</dbReference>
<sequence>MNITIMGSIALAVFAMIFLYVRGENYKRKAKQLSSTLDGANRETKYLSEIVIELAKEEQHLLHERFVRVQRAGSPKVELLRFTGLLVEASESVISDSALGKKSVQQAFKHHIANYTPFAFEDFNNFILQESAQKRQLWTKNNIHSYLDLCKSCIEELESAI</sequence>
<dbReference type="OrthoDB" id="6290136at2"/>
<evidence type="ECO:0000313" key="2">
    <source>
        <dbReference type="Proteomes" id="UP000030341"/>
    </source>
</evidence>
<reference evidence="1 2" key="1">
    <citation type="submission" date="2014-11" db="EMBL/GenBank/DDBJ databases">
        <title>Complete Genome Sequence of Pseudoalteromonas sp. Strain OCN003 Isolated from Kaneohe Bay, Oahu, Hawaii.</title>
        <authorList>
            <person name="Beurmann S."/>
            <person name="Videau P."/>
            <person name="Ushijima B."/>
            <person name="Smith A.M."/>
            <person name="Aeby G.S."/>
            <person name="Callahan S.M."/>
            <person name="Belcaid M."/>
        </authorList>
    </citation>
    <scope>NUCLEOTIDE SEQUENCE [LARGE SCALE GENOMIC DNA]</scope>
    <source>
        <strain evidence="1 2">OCN003</strain>
    </source>
</reference>
<dbReference type="KEGG" id="pseo:OM33_02815"/>
<dbReference type="STRING" id="1348114.OM33_02815"/>
<dbReference type="EMBL" id="CP009888">
    <property type="protein sequence ID" value="AIY64202.1"/>
    <property type="molecule type" value="Genomic_DNA"/>
</dbReference>
<name>A0A0A7EDX2_9GAMM</name>
<accession>A0A0A7EDX2</accession>
<proteinExistence type="predicted"/>
<dbReference type="RefSeq" id="WP_038638497.1">
    <property type="nucleotide sequence ID" value="NZ_CP009888.1"/>
</dbReference>
<organism evidence="1 2">
    <name type="scientific">Pseudoalteromonas piratica</name>
    <dbReference type="NCBI Taxonomy" id="1348114"/>
    <lineage>
        <taxon>Bacteria</taxon>
        <taxon>Pseudomonadati</taxon>
        <taxon>Pseudomonadota</taxon>
        <taxon>Gammaproteobacteria</taxon>
        <taxon>Alteromonadales</taxon>
        <taxon>Pseudoalteromonadaceae</taxon>
        <taxon>Pseudoalteromonas</taxon>
    </lineage>
</organism>
<evidence type="ECO:0000313" key="1">
    <source>
        <dbReference type="EMBL" id="AIY64202.1"/>
    </source>
</evidence>
<keyword evidence="2" id="KW-1185">Reference proteome</keyword>
<dbReference type="AlphaFoldDB" id="A0A0A7EDX2"/>
<dbReference type="HOGENOM" id="CLU_1659283_0_0_6"/>